<accession>A0A5C0UJQ8</accession>
<dbReference type="GO" id="GO:0005737">
    <property type="term" value="C:cytoplasm"/>
    <property type="evidence" value="ECO:0007669"/>
    <property type="project" value="UniProtKB-SubCell"/>
</dbReference>
<comment type="similarity">
    <text evidence="5 6">Belongs to the XseA family.</text>
</comment>
<feature type="domain" description="OB-fold nucleic acid binding" evidence="8">
    <location>
        <begin position="18"/>
        <end position="110"/>
    </location>
</feature>
<dbReference type="EMBL" id="CP043312">
    <property type="protein sequence ID" value="QEK39841.1"/>
    <property type="molecule type" value="Genomic_DNA"/>
</dbReference>
<dbReference type="GO" id="GO:0006308">
    <property type="term" value="P:DNA catabolic process"/>
    <property type="evidence" value="ECO:0007669"/>
    <property type="project" value="UniProtKB-UniRule"/>
</dbReference>
<dbReference type="InterPro" id="IPR003753">
    <property type="entry name" value="Exonuc_VII_L"/>
</dbReference>
<dbReference type="PANTHER" id="PTHR30008">
    <property type="entry name" value="EXODEOXYRIBONUCLEASE 7 LARGE SUBUNIT"/>
    <property type="match status" value="1"/>
</dbReference>
<dbReference type="InterPro" id="IPR020579">
    <property type="entry name" value="Exonuc_VII_lsu_C"/>
</dbReference>
<comment type="function">
    <text evidence="5">Bidirectionally degrades single-stranded DNA into large acid-insoluble oligonucleotides, which are then degraded further into small acid-soluble oligonucleotides.</text>
</comment>
<evidence type="ECO:0000256" key="5">
    <source>
        <dbReference type="HAMAP-Rule" id="MF_00378"/>
    </source>
</evidence>
<dbReference type="CDD" id="cd04489">
    <property type="entry name" value="ExoVII_LU_OBF"/>
    <property type="match status" value="1"/>
</dbReference>
<dbReference type="OrthoDB" id="9802795at2"/>
<dbReference type="GO" id="GO:0009318">
    <property type="term" value="C:exodeoxyribonuclease VII complex"/>
    <property type="evidence" value="ECO:0007669"/>
    <property type="project" value="UniProtKB-UniRule"/>
</dbReference>
<keyword evidence="2 5" id="KW-0540">Nuclease</keyword>
<dbReference type="GO" id="GO:0008855">
    <property type="term" value="F:exodeoxyribonuclease VII activity"/>
    <property type="evidence" value="ECO:0007669"/>
    <property type="project" value="UniProtKB-UniRule"/>
</dbReference>
<keyword evidence="4 5" id="KW-0269">Exonuclease</keyword>
<keyword evidence="10" id="KW-1185">Reference proteome</keyword>
<dbReference type="Proteomes" id="UP000323844">
    <property type="component" value="Chromosome"/>
</dbReference>
<name>A0A5C0UJQ8_9RICK</name>
<evidence type="ECO:0000256" key="1">
    <source>
        <dbReference type="ARBA" id="ARBA00022490"/>
    </source>
</evidence>
<gene>
    <name evidence="5 9" type="primary">xseA</name>
    <name evidence="9" type="ORF">FZC37_02830</name>
</gene>
<evidence type="ECO:0000256" key="4">
    <source>
        <dbReference type="ARBA" id="ARBA00022839"/>
    </source>
</evidence>
<keyword evidence="3 5" id="KW-0378">Hydrolase</keyword>
<evidence type="ECO:0000313" key="9">
    <source>
        <dbReference type="EMBL" id="QEK39841.1"/>
    </source>
</evidence>
<dbReference type="Pfam" id="PF02601">
    <property type="entry name" value="Exonuc_VII_L"/>
    <property type="match status" value="1"/>
</dbReference>
<dbReference type="EC" id="3.1.11.6" evidence="5"/>
<dbReference type="Pfam" id="PF13742">
    <property type="entry name" value="tRNA_anti_2"/>
    <property type="match status" value="1"/>
</dbReference>
<dbReference type="InterPro" id="IPR025824">
    <property type="entry name" value="OB-fold_nuc-bd_dom"/>
</dbReference>
<evidence type="ECO:0000256" key="6">
    <source>
        <dbReference type="RuleBase" id="RU004355"/>
    </source>
</evidence>
<protein>
    <recommendedName>
        <fullName evidence="5">Exodeoxyribonuclease 7 large subunit</fullName>
        <ecNumber evidence="5">3.1.11.6</ecNumber>
    </recommendedName>
    <alternativeName>
        <fullName evidence="5">Exodeoxyribonuclease VII large subunit</fullName>
        <shortName evidence="5">Exonuclease VII large subunit</shortName>
    </alternativeName>
</protein>
<comment type="subcellular location">
    <subcellularLocation>
        <location evidence="5 6">Cytoplasm</location>
    </subcellularLocation>
</comment>
<dbReference type="NCBIfam" id="TIGR00237">
    <property type="entry name" value="xseA"/>
    <property type="match status" value="1"/>
</dbReference>
<dbReference type="PANTHER" id="PTHR30008:SF0">
    <property type="entry name" value="EXODEOXYRIBONUCLEASE 7 LARGE SUBUNIT"/>
    <property type="match status" value="1"/>
</dbReference>
<dbReference type="RefSeq" id="WP_148952202.1">
    <property type="nucleotide sequence ID" value="NZ_CP043312.1"/>
</dbReference>
<reference evidence="9 10" key="1">
    <citation type="submission" date="2019-08" db="EMBL/GenBank/DDBJ databases">
        <title>Highly reduced genomes of protist endosymbionts show evolutionary convergence.</title>
        <authorList>
            <person name="George E."/>
            <person name="Husnik F."/>
            <person name="Tashyreva D."/>
            <person name="Prokopchuk G."/>
            <person name="Horak A."/>
            <person name="Kwong W.K."/>
            <person name="Lukes J."/>
            <person name="Keeling P.J."/>
        </authorList>
    </citation>
    <scope>NUCLEOTIDE SEQUENCE [LARGE SCALE GENOMIC DNA]</scope>
    <source>
        <strain evidence="9">1621</strain>
    </source>
</reference>
<dbReference type="AlphaFoldDB" id="A0A5C0UJQ8"/>
<evidence type="ECO:0000313" key="10">
    <source>
        <dbReference type="Proteomes" id="UP000323844"/>
    </source>
</evidence>
<sequence>MSLEQNFTDNVSDTVGEYTVTQFTRHMKSVVESQFSWVKVSGEISGFKVSHSGHAYFNLKDDKSIVACTCWSFAIKSLNVSLEDGMQVLIYGKVSIYGGQSKYQINVASVSHIGKGDLMQQFQLLKQRLQQEGLFLSEHKKKLPAYPQTLGIVTSMQGAVLQDMLHRVQNRYPVSILLYPVAVQGVGSAGEVEKAINVLGSGKYVRDAGPANEISVQPDLIIVARGGGSIEDLWSFNDEKVVRAIFASEVPVVSAIGHETDFVLSDFVADVRAPTPTAAIEMVLPVLPDLQQRLTRIIDFLRAFSSQYLLSKKELLCAHVPSSGWMIASLLYKEQRLDELYDRIIVRSLRNYEERLSRSKISTALIFNFIKKEKVKLQMLYNSLCATMGAFVFNLQRKMEVYEAKIHGLDVNSILKKGFILVKDQNGNIISSAARIKNKDYVNLVFADGVVLALCIEGKKDEK</sequence>
<evidence type="ECO:0000256" key="2">
    <source>
        <dbReference type="ARBA" id="ARBA00022722"/>
    </source>
</evidence>
<dbReference type="KEGG" id="snay:FZC37_02830"/>
<proteinExistence type="inferred from homology"/>
<comment type="catalytic activity">
    <reaction evidence="5 6">
        <text>Exonucleolytic cleavage in either 5'- to 3'- or 3'- to 5'-direction to yield nucleoside 5'-phosphates.</text>
        <dbReference type="EC" id="3.1.11.6"/>
    </reaction>
</comment>
<evidence type="ECO:0000259" key="7">
    <source>
        <dbReference type="Pfam" id="PF02601"/>
    </source>
</evidence>
<organism evidence="9 10">
    <name type="scientific">Candidatus Sneabacter namystus</name>
    <dbReference type="NCBI Taxonomy" id="2601646"/>
    <lineage>
        <taxon>Bacteria</taxon>
        <taxon>Pseudomonadati</taxon>
        <taxon>Pseudomonadota</taxon>
        <taxon>Alphaproteobacteria</taxon>
        <taxon>Rickettsiales</taxon>
        <taxon>Rickettsiaceae</taxon>
        <taxon>Rickettsieae</taxon>
        <taxon>Candidatus Sneabacter</taxon>
    </lineage>
</organism>
<evidence type="ECO:0000259" key="8">
    <source>
        <dbReference type="Pfam" id="PF13742"/>
    </source>
</evidence>
<keyword evidence="1 5" id="KW-0963">Cytoplasm</keyword>
<comment type="subunit">
    <text evidence="5">Heterooligomer composed of large and small subunits.</text>
</comment>
<evidence type="ECO:0000256" key="3">
    <source>
        <dbReference type="ARBA" id="ARBA00022801"/>
    </source>
</evidence>
<dbReference type="HAMAP" id="MF_00378">
    <property type="entry name" value="Exonuc_7_L"/>
    <property type="match status" value="1"/>
</dbReference>
<feature type="domain" description="Exonuclease VII large subunit C-terminal" evidence="7">
    <location>
        <begin position="134"/>
        <end position="451"/>
    </location>
</feature>
<dbReference type="GO" id="GO:0003676">
    <property type="term" value="F:nucleic acid binding"/>
    <property type="evidence" value="ECO:0007669"/>
    <property type="project" value="InterPro"/>
</dbReference>